<reference evidence="1 2" key="1">
    <citation type="submission" date="2018-10" db="EMBL/GenBank/DDBJ databases">
        <title>Rhizobium etli, R. leguminosarum and a new Rhizobium genospecies from Phaseolus dumosus.</title>
        <authorList>
            <person name="Ramirez-Puebla S.T."/>
            <person name="Rogel-Hernandez M.A."/>
            <person name="Guerrero G."/>
            <person name="Ormeno-Orrillo E."/>
            <person name="Martinez-Romero J.C."/>
            <person name="Negrete-Yankelevich S."/>
            <person name="Martinez-Romero E."/>
        </authorList>
    </citation>
    <scope>NUCLEOTIDE SEQUENCE [LARGE SCALE GENOMIC DNA]</scope>
    <source>
        <strain evidence="1 2">CCGE525</strain>
    </source>
</reference>
<dbReference type="Proteomes" id="UP000282195">
    <property type="component" value="Chromosome"/>
</dbReference>
<dbReference type="KEGG" id="rjg:CCGE525_14800"/>
<dbReference type="EMBL" id="CP032694">
    <property type="protein sequence ID" value="AYG59935.1"/>
    <property type="molecule type" value="Genomic_DNA"/>
</dbReference>
<name>A0A387FRA0_9HYPH</name>
<proteinExistence type="predicted"/>
<dbReference type="OrthoDB" id="8368747at2"/>
<dbReference type="AlphaFoldDB" id="A0A387FRA0"/>
<sequence>MAVVSITMDTRKSAEGILLPQDVELNILAVELFYYACSVFDRGGGPRGPVDDMGDLVQVDQISFTNPFEIWAVLRKIPISLARKVLDRVLFYQEEQDKRAIANAKAWQSVVSDKLDNIRKANKVRRELLASGLGEEEVAEVLGRILSDQLAVIEVHEANRPRVLAR</sequence>
<accession>A0A387FRA0</accession>
<evidence type="ECO:0000313" key="1">
    <source>
        <dbReference type="EMBL" id="AYG59935.1"/>
    </source>
</evidence>
<evidence type="ECO:0000313" key="2">
    <source>
        <dbReference type="Proteomes" id="UP000282195"/>
    </source>
</evidence>
<keyword evidence="2" id="KW-1185">Reference proteome</keyword>
<gene>
    <name evidence="1" type="ORF">CCGE525_14800</name>
</gene>
<dbReference type="RefSeq" id="WP_120704933.1">
    <property type="nucleotide sequence ID" value="NZ_CP032694.1"/>
</dbReference>
<protein>
    <submittedName>
        <fullName evidence="1">Uncharacterized protein</fullName>
    </submittedName>
</protein>
<organism evidence="1 2">
    <name type="scientific">Rhizobium jaguaris</name>
    <dbReference type="NCBI Taxonomy" id="1312183"/>
    <lineage>
        <taxon>Bacteria</taxon>
        <taxon>Pseudomonadati</taxon>
        <taxon>Pseudomonadota</taxon>
        <taxon>Alphaproteobacteria</taxon>
        <taxon>Hyphomicrobiales</taxon>
        <taxon>Rhizobiaceae</taxon>
        <taxon>Rhizobium/Agrobacterium group</taxon>
        <taxon>Rhizobium</taxon>
    </lineage>
</organism>